<sequence length="172" mass="18216">MTDPYTQRPKPVDQPWRSDGNGCSVRPYIEEHSAGSFIRAACGQPTVVLPSPVCARPAALSSGAKTAQRQVGSADSHFVAEEDHPGVLVEEYADAVVAHLVSQAVHVGVMHPLADPEERPARRILCLIGGGKAPLGRLRVAEEVERAPKELGQLCLPLAALALAADAHPHCT</sequence>
<organism evidence="2 3">
    <name type="scientific">Haemaphysalis longicornis</name>
    <name type="common">Bush tick</name>
    <dbReference type="NCBI Taxonomy" id="44386"/>
    <lineage>
        <taxon>Eukaryota</taxon>
        <taxon>Metazoa</taxon>
        <taxon>Ecdysozoa</taxon>
        <taxon>Arthropoda</taxon>
        <taxon>Chelicerata</taxon>
        <taxon>Arachnida</taxon>
        <taxon>Acari</taxon>
        <taxon>Parasitiformes</taxon>
        <taxon>Ixodida</taxon>
        <taxon>Ixodoidea</taxon>
        <taxon>Ixodidae</taxon>
        <taxon>Haemaphysalinae</taxon>
        <taxon>Haemaphysalis</taxon>
    </lineage>
</organism>
<accession>A0A9J6GLU9</accession>
<name>A0A9J6GLU9_HAELO</name>
<evidence type="ECO:0000313" key="2">
    <source>
        <dbReference type="EMBL" id="KAH9375472.1"/>
    </source>
</evidence>
<evidence type="ECO:0000313" key="3">
    <source>
        <dbReference type="Proteomes" id="UP000821853"/>
    </source>
</evidence>
<dbReference type="VEuPathDB" id="VectorBase:HLOH_040514"/>
<proteinExistence type="predicted"/>
<dbReference type="Proteomes" id="UP000821853">
    <property type="component" value="Chromosome 5"/>
</dbReference>
<comment type="caution">
    <text evidence="2">The sequence shown here is derived from an EMBL/GenBank/DDBJ whole genome shotgun (WGS) entry which is preliminary data.</text>
</comment>
<evidence type="ECO:0000256" key="1">
    <source>
        <dbReference type="SAM" id="MobiDB-lite"/>
    </source>
</evidence>
<protein>
    <submittedName>
        <fullName evidence="2">Uncharacterized protein</fullName>
    </submittedName>
</protein>
<feature type="region of interest" description="Disordered" evidence="1">
    <location>
        <begin position="1"/>
        <end position="20"/>
    </location>
</feature>
<reference evidence="2 3" key="1">
    <citation type="journal article" date="2020" name="Cell">
        <title>Large-Scale Comparative Analyses of Tick Genomes Elucidate Their Genetic Diversity and Vector Capacities.</title>
        <authorList>
            <consortium name="Tick Genome and Microbiome Consortium (TIGMIC)"/>
            <person name="Jia N."/>
            <person name="Wang J."/>
            <person name="Shi W."/>
            <person name="Du L."/>
            <person name="Sun Y."/>
            <person name="Zhan W."/>
            <person name="Jiang J.F."/>
            <person name="Wang Q."/>
            <person name="Zhang B."/>
            <person name="Ji P."/>
            <person name="Bell-Sakyi L."/>
            <person name="Cui X.M."/>
            <person name="Yuan T.T."/>
            <person name="Jiang B.G."/>
            <person name="Yang W.F."/>
            <person name="Lam T.T."/>
            <person name="Chang Q.C."/>
            <person name="Ding S.J."/>
            <person name="Wang X.J."/>
            <person name="Zhu J.G."/>
            <person name="Ruan X.D."/>
            <person name="Zhao L."/>
            <person name="Wei J.T."/>
            <person name="Ye R.Z."/>
            <person name="Que T.C."/>
            <person name="Du C.H."/>
            <person name="Zhou Y.H."/>
            <person name="Cheng J.X."/>
            <person name="Dai P.F."/>
            <person name="Guo W.B."/>
            <person name="Han X.H."/>
            <person name="Huang E.J."/>
            <person name="Li L.F."/>
            <person name="Wei W."/>
            <person name="Gao Y.C."/>
            <person name="Liu J.Z."/>
            <person name="Shao H.Z."/>
            <person name="Wang X."/>
            <person name="Wang C.C."/>
            <person name="Yang T.C."/>
            <person name="Huo Q.B."/>
            <person name="Li W."/>
            <person name="Chen H.Y."/>
            <person name="Chen S.E."/>
            <person name="Zhou L.G."/>
            <person name="Ni X.B."/>
            <person name="Tian J.H."/>
            <person name="Sheng Y."/>
            <person name="Liu T."/>
            <person name="Pan Y.S."/>
            <person name="Xia L.Y."/>
            <person name="Li J."/>
            <person name="Zhao F."/>
            <person name="Cao W.C."/>
        </authorList>
    </citation>
    <scope>NUCLEOTIDE SEQUENCE [LARGE SCALE GENOMIC DNA]</scope>
    <source>
        <strain evidence="2">HaeL-2018</strain>
    </source>
</reference>
<dbReference type="AlphaFoldDB" id="A0A9J6GLU9"/>
<dbReference type="EMBL" id="JABSTR010000007">
    <property type="protein sequence ID" value="KAH9375472.1"/>
    <property type="molecule type" value="Genomic_DNA"/>
</dbReference>
<keyword evidence="3" id="KW-1185">Reference proteome</keyword>
<gene>
    <name evidence="2" type="ORF">HPB48_008511</name>
</gene>